<evidence type="ECO:0000256" key="1">
    <source>
        <dbReference type="ARBA" id="ARBA00004141"/>
    </source>
</evidence>
<dbReference type="PROSITE" id="PS50850">
    <property type="entry name" value="MFS"/>
    <property type="match status" value="1"/>
</dbReference>
<feature type="transmembrane region" description="Helical" evidence="5">
    <location>
        <begin position="260"/>
        <end position="281"/>
    </location>
</feature>
<dbReference type="OrthoDB" id="4474610at2"/>
<feature type="transmembrane region" description="Helical" evidence="5">
    <location>
        <begin position="362"/>
        <end position="381"/>
    </location>
</feature>
<evidence type="ECO:0000256" key="5">
    <source>
        <dbReference type="SAM" id="Phobius"/>
    </source>
</evidence>
<accession>A0A7Z2GDR5</accession>
<name>A0A7Z2GDR5_9BURK</name>
<organism evidence="7 8">
    <name type="scientific">Paraburkholderia acidiphila</name>
    <dbReference type="NCBI Taxonomy" id="2571747"/>
    <lineage>
        <taxon>Bacteria</taxon>
        <taxon>Pseudomonadati</taxon>
        <taxon>Pseudomonadota</taxon>
        <taxon>Betaproteobacteria</taxon>
        <taxon>Burkholderiales</taxon>
        <taxon>Burkholderiaceae</taxon>
        <taxon>Paraburkholderia</taxon>
    </lineage>
</organism>
<dbReference type="RefSeq" id="WP_158762828.1">
    <property type="nucleotide sequence ID" value="NZ_CP046912.1"/>
</dbReference>
<dbReference type="AlphaFoldDB" id="A0A7Z2GDR5"/>
<dbReference type="EMBL" id="CP046912">
    <property type="protein sequence ID" value="QGZ59650.1"/>
    <property type="molecule type" value="Genomic_DNA"/>
</dbReference>
<dbReference type="InterPro" id="IPR011701">
    <property type="entry name" value="MFS"/>
</dbReference>
<feature type="transmembrane region" description="Helical" evidence="5">
    <location>
        <begin position="47"/>
        <end position="71"/>
    </location>
</feature>
<dbReference type="Gene3D" id="1.20.1250.20">
    <property type="entry name" value="MFS general substrate transporter like domains"/>
    <property type="match status" value="2"/>
</dbReference>
<evidence type="ECO:0000256" key="4">
    <source>
        <dbReference type="ARBA" id="ARBA00023136"/>
    </source>
</evidence>
<feature type="transmembrane region" description="Helical" evidence="5">
    <location>
        <begin position="393"/>
        <end position="413"/>
    </location>
</feature>
<keyword evidence="8" id="KW-1185">Reference proteome</keyword>
<evidence type="ECO:0000259" key="6">
    <source>
        <dbReference type="PROSITE" id="PS50850"/>
    </source>
</evidence>
<dbReference type="PANTHER" id="PTHR11662:SF450">
    <property type="entry name" value="BLR1003 PROTEIN"/>
    <property type="match status" value="1"/>
</dbReference>
<keyword evidence="2 5" id="KW-0812">Transmembrane</keyword>
<dbReference type="KEGG" id="pacp:FAZ97_32240"/>
<protein>
    <submittedName>
        <fullName evidence="7">MFS transporter</fullName>
    </submittedName>
</protein>
<evidence type="ECO:0000256" key="3">
    <source>
        <dbReference type="ARBA" id="ARBA00022989"/>
    </source>
</evidence>
<dbReference type="GO" id="GO:0016020">
    <property type="term" value="C:membrane"/>
    <property type="evidence" value="ECO:0007669"/>
    <property type="project" value="UniProtKB-SubCell"/>
</dbReference>
<feature type="transmembrane region" description="Helical" evidence="5">
    <location>
        <begin position="223"/>
        <end position="248"/>
    </location>
</feature>
<dbReference type="PANTHER" id="PTHR11662">
    <property type="entry name" value="SOLUTE CARRIER FAMILY 17"/>
    <property type="match status" value="1"/>
</dbReference>
<evidence type="ECO:0000313" key="8">
    <source>
        <dbReference type="Proteomes" id="UP000434209"/>
    </source>
</evidence>
<feature type="transmembrane region" description="Helical" evidence="5">
    <location>
        <begin position="293"/>
        <end position="315"/>
    </location>
</feature>
<proteinExistence type="predicted"/>
<sequence>MQPTYQPARAWFMALMLFLLVAINFIDKVVLGLVAAPLMKELGLSPAQYGLLAGSFFFLFAVTGVVGGFLSNRWPTRWLLLAMAVLWAVVQLPIAYSASLATLIACRVLLGAGEGPAQPVAIHACYKWFPDEKRNLPVSVFQQGGVFGMVVAGIAVPWIDARWGWRTNFVVLAALGLAWAVLWLIVGREGQLDARATNAAAGRETNEPAPRVRYRALLTDRTVVCIIALHFAAFLTLALALTWLPAYLNQGLGFAPQRAGQLFAAVLVTSAPVSLVLSAWSQRLMTRGVPSRIARGAFVCGCLAVGGVLLVAVAVCDFGPFIKIALIALAIATTPIIYSLGPAMVAQIAPAGQRGAALAIEYSVAWIAGIVAPPVVGWLIRGAHDNVAVGFEQGLLLTGALLVVLALGGLVVLNPERSIERIAPPDRLMPSSPD</sequence>
<dbReference type="InterPro" id="IPR036259">
    <property type="entry name" value="MFS_trans_sf"/>
</dbReference>
<keyword evidence="3 5" id="KW-1133">Transmembrane helix</keyword>
<evidence type="ECO:0000313" key="7">
    <source>
        <dbReference type="EMBL" id="QGZ59650.1"/>
    </source>
</evidence>
<keyword evidence="4 5" id="KW-0472">Membrane</keyword>
<dbReference type="Pfam" id="PF07690">
    <property type="entry name" value="MFS_1"/>
    <property type="match status" value="1"/>
</dbReference>
<feature type="transmembrane region" description="Helical" evidence="5">
    <location>
        <begin position="12"/>
        <end position="35"/>
    </location>
</feature>
<reference evidence="7 8" key="1">
    <citation type="submission" date="2019-12" db="EMBL/GenBank/DDBJ databases">
        <title>Paraburkholderia acidiphila 7Q-K02 sp. nov and Paraburkholderia acidisoli DHF22 sp. nov., two strains isolated from forest soil.</title>
        <authorList>
            <person name="Gao Z."/>
            <person name="Qiu L."/>
        </authorList>
    </citation>
    <scope>NUCLEOTIDE SEQUENCE [LARGE SCALE GENOMIC DNA]</scope>
    <source>
        <strain evidence="7 8">7Q-K02</strain>
    </source>
</reference>
<comment type="subcellular location">
    <subcellularLocation>
        <location evidence="1">Membrane</location>
        <topology evidence="1">Multi-pass membrane protein</topology>
    </subcellularLocation>
</comment>
<feature type="domain" description="Major facilitator superfamily (MFS) profile" evidence="6">
    <location>
        <begin position="13"/>
        <end position="418"/>
    </location>
</feature>
<dbReference type="SUPFAM" id="SSF103473">
    <property type="entry name" value="MFS general substrate transporter"/>
    <property type="match status" value="1"/>
</dbReference>
<dbReference type="GO" id="GO:0022857">
    <property type="term" value="F:transmembrane transporter activity"/>
    <property type="evidence" value="ECO:0007669"/>
    <property type="project" value="InterPro"/>
</dbReference>
<dbReference type="InterPro" id="IPR050382">
    <property type="entry name" value="MFS_Na/Anion_cotransporter"/>
</dbReference>
<dbReference type="Proteomes" id="UP000434209">
    <property type="component" value="Chromosome 4"/>
</dbReference>
<evidence type="ECO:0000256" key="2">
    <source>
        <dbReference type="ARBA" id="ARBA00022692"/>
    </source>
</evidence>
<feature type="transmembrane region" description="Helical" evidence="5">
    <location>
        <begin position="165"/>
        <end position="186"/>
    </location>
</feature>
<feature type="transmembrane region" description="Helical" evidence="5">
    <location>
        <begin position="321"/>
        <end position="341"/>
    </location>
</feature>
<dbReference type="InterPro" id="IPR020846">
    <property type="entry name" value="MFS_dom"/>
</dbReference>
<gene>
    <name evidence="7" type="ORF">FAZ97_32240</name>
</gene>
<feature type="transmembrane region" description="Helical" evidence="5">
    <location>
        <begin position="78"/>
        <end position="96"/>
    </location>
</feature>